<proteinExistence type="predicted"/>
<dbReference type="RefSeq" id="WP_345718258.1">
    <property type="nucleotide sequence ID" value="NZ_BAABFP010000008.1"/>
</dbReference>
<gene>
    <name evidence="6" type="ORF">ACFQDO_06525</name>
</gene>
<feature type="domain" description="AAA+ ATPase" evidence="4">
    <location>
        <begin position="257"/>
        <end position="440"/>
    </location>
</feature>
<evidence type="ECO:0000256" key="2">
    <source>
        <dbReference type="ARBA" id="ARBA00022840"/>
    </source>
</evidence>
<dbReference type="InterPro" id="IPR027417">
    <property type="entry name" value="P-loop_NTPase"/>
</dbReference>
<dbReference type="PROSITE" id="PS50005">
    <property type="entry name" value="TPR"/>
    <property type="match status" value="1"/>
</dbReference>
<dbReference type="InterPro" id="IPR011990">
    <property type="entry name" value="TPR-like_helical_dom_sf"/>
</dbReference>
<dbReference type="Pfam" id="PF13191">
    <property type="entry name" value="AAA_16"/>
    <property type="match status" value="1"/>
</dbReference>
<keyword evidence="3" id="KW-0802">TPR repeat</keyword>
<dbReference type="EMBL" id="JBHSRD010000003">
    <property type="protein sequence ID" value="MFC6006784.1"/>
    <property type="molecule type" value="Genomic_DNA"/>
</dbReference>
<protein>
    <submittedName>
        <fullName evidence="6">ATP-binding protein</fullName>
    </submittedName>
</protein>
<evidence type="ECO:0000256" key="3">
    <source>
        <dbReference type="PROSITE-ProRule" id="PRU00339"/>
    </source>
</evidence>
<name>A0ABW1JC84_9ACTN</name>
<dbReference type="InterPro" id="IPR041664">
    <property type="entry name" value="AAA_16"/>
</dbReference>
<dbReference type="InterPro" id="IPR003593">
    <property type="entry name" value="AAA+_ATPase"/>
</dbReference>
<accession>A0ABW1JC84</accession>
<keyword evidence="2 6" id="KW-0067">ATP-binding</keyword>
<dbReference type="InterPro" id="IPR005158">
    <property type="entry name" value="BTAD"/>
</dbReference>
<dbReference type="PANTHER" id="PTHR16305:SF35">
    <property type="entry name" value="TRANSCRIPTIONAL ACTIVATOR DOMAIN"/>
    <property type="match status" value="1"/>
</dbReference>
<evidence type="ECO:0000259" key="5">
    <source>
        <dbReference type="SMART" id="SM01043"/>
    </source>
</evidence>
<dbReference type="Pfam" id="PF03704">
    <property type="entry name" value="BTAD"/>
    <property type="match status" value="1"/>
</dbReference>
<dbReference type="PANTHER" id="PTHR16305">
    <property type="entry name" value="TESTICULAR SOLUBLE ADENYLYL CYCLASE"/>
    <property type="match status" value="1"/>
</dbReference>
<dbReference type="InterPro" id="IPR036388">
    <property type="entry name" value="WH-like_DNA-bd_sf"/>
</dbReference>
<sequence>MLRVWLVGRVAVELDGAALDLPTSERARALVGWLALHPGAHPRSQVAAQLWPDVPEASARASLRTAVWALRRSWGEVTDDVVEGSRTTIGLRRPGLWVDALDGLDDESGLTSGEWLSGELLPGVDDEWARTARDEHRAATHALAHRRLAAAERAEDWPQALQWARFRCATAPLDEAAHRDLLRLLDLAGERPAALLAAREFGERLHRELGVLPSPATRAVQSQLVAAAATTTGTTVFGRSTELAALASVWAAAAHGRGQVVVLSGEAGIGKTTLVSEVASRVGARGGLAAVGAGIDVGGQTPFAAWLELARALVGVVPTPPPTASWPADLNRLSRELGGRLGHREPPAALAAPEIERLRIFEAVLRLVEWSCSTRPVLLALDDAQRADLASLSLTAHVGRRITRLPVLLVLTRRDRPVRTDLDALLADLVGRGVPVTEIELGPVDDRDVAAMARAVGPLGDDDARRVVAAAEGNPLLAIESARALAAGGSGPPPNLRTAVRAMTGALPPSGRSLAELLAVCRRPLSRPEVDRLGIEDLPTGEAAALEVGLLAWRHARLGYRHALLQEAAHVAAGPDDGSWRHDQVAAAIDPEDHTELAYHLESAGREAEAAGHWGAAGIAARAVGALAEAAELLRRAVDLDPGNGSWWLELHEVWCWSVRRDLMDEAFDTALTLLPAEELADAYCRRGRLMRSVSCDPPASLEAYRHAGELVDIASNPLSRKEMLLGLAWGHAVAGDPTQVSELLALAGVDDPASPDRDPLVVSDIEEIRLLGLVREGRFAECADVARRAGSAAMLARLPGRAWALWGNASCAAACAGDFDGALELIERAVEATAALPVLLIPCLSGKAHLLARLGRHAEAAAVVEQLEAAVERLDVVHYRAMTWHDEGLVALAGGRFGPAADLLQRALDAGAEVSRPAARLARAEALARDDRPDEARTELRAALTEPTARADQPWSLVPRVARVQGLIALARGDQDLARRRLKEAADGWERLRRPSDDVPEAFFGALVDLGRPPVVGLVDPTWELRRVQDELVELAGAPRAAAAEMT</sequence>
<dbReference type="Gene3D" id="1.25.40.10">
    <property type="entry name" value="Tetratricopeptide repeat domain"/>
    <property type="match status" value="3"/>
</dbReference>
<dbReference type="InterPro" id="IPR019734">
    <property type="entry name" value="TPR_rpt"/>
</dbReference>
<evidence type="ECO:0000259" key="4">
    <source>
        <dbReference type="SMART" id="SM00382"/>
    </source>
</evidence>
<dbReference type="Proteomes" id="UP001596189">
    <property type="component" value="Unassembled WGS sequence"/>
</dbReference>
<dbReference type="SUPFAM" id="SSF52540">
    <property type="entry name" value="P-loop containing nucleoside triphosphate hydrolases"/>
    <property type="match status" value="1"/>
</dbReference>
<feature type="repeat" description="TPR" evidence="3">
    <location>
        <begin position="611"/>
        <end position="644"/>
    </location>
</feature>
<dbReference type="GO" id="GO:0005524">
    <property type="term" value="F:ATP binding"/>
    <property type="evidence" value="ECO:0007669"/>
    <property type="project" value="UniProtKB-KW"/>
</dbReference>
<evidence type="ECO:0000256" key="1">
    <source>
        <dbReference type="ARBA" id="ARBA00022741"/>
    </source>
</evidence>
<dbReference type="SUPFAM" id="SSF48452">
    <property type="entry name" value="TPR-like"/>
    <property type="match status" value="3"/>
</dbReference>
<evidence type="ECO:0000313" key="6">
    <source>
        <dbReference type="EMBL" id="MFC6006784.1"/>
    </source>
</evidence>
<dbReference type="SMART" id="SM01043">
    <property type="entry name" value="BTAD"/>
    <property type="match status" value="1"/>
</dbReference>
<dbReference type="SMART" id="SM00382">
    <property type="entry name" value="AAA"/>
    <property type="match status" value="1"/>
</dbReference>
<keyword evidence="1" id="KW-0547">Nucleotide-binding</keyword>
<feature type="domain" description="Bacterial transcriptional activator" evidence="5">
    <location>
        <begin position="98"/>
        <end position="225"/>
    </location>
</feature>
<reference evidence="7" key="1">
    <citation type="journal article" date="2019" name="Int. J. Syst. Evol. Microbiol.">
        <title>The Global Catalogue of Microorganisms (GCM) 10K type strain sequencing project: providing services to taxonomists for standard genome sequencing and annotation.</title>
        <authorList>
            <consortium name="The Broad Institute Genomics Platform"/>
            <consortium name="The Broad Institute Genome Sequencing Center for Infectious Disease"/>
            <person name="Wu L."/>
            <person name="Ma J."/>
        </authorList>
    </citation>
    <scope>NUCLEOTIDE SEQUENCE [LARGE SCALE GENOMIC DNA]</scope>
    <source>
        <strain evidence="7">KACC 14249</strain>
    </source>
</reference>
<comment type="caution">
    <text evidence="6">The sequence shown here is derived from an EMBL/GenBank/DDBJ whole genome shotgun (WGS) entry which is preliminary data.</text>
</comment>
<organism evidence="6 7">
    <name type="scientific">Angustibacter luteus</name>
    <dbReference type="NCBI Taxonomy" id="658456"/>
    <lineage>
        <taxon>Bacteria</taxon>
        <taxon>Bacillati</taxon>
        <taxon>Actinomycetota</taxon>
        <taxon>Actinomycetes</taxon>
        <taxon>Kineosporiales</taxon>
        <taxon>Kineosporiaceae</taxon>
    </lineage>
</organism>
<keyword evidence="7" id="KW-1185">Reference proteome</keyword>
<dbReference type="Gene3D" id="1.10.10.10">
    <property type="entry name" value="Winged helix-like DNA-binding domain superfamily/Winged helix DNA-binding domain"/>
    <property type="match status" value="1"/>
</dbReference>
<evidence type="ECO:0000313" key="7">
    <source>
        <dbReference type="Proteomes" id="UP001596189"/>
    </source>
</evidence>